<protein>
    <recommendedName>
        <fullName evidence="3">DUF559 domain-containing protein</fullName>
    </recommendedName>
</protein>
<gene>
    <name evidence="1" type="ORF">HDA45_004791</name>
</gene>
<keyword evidence="2" id="KW-1185">Reference proteome</keyword>
<sequence>MRRGIWTTDPLLTAPDRPEVVRATDLEQIGVPRRTISRRCAADGPWRTLLPGVVLLSNGPPSDEHRVHAALLHARQNAVLTGTWALRRHGLERVPRQEEVHVLIPANRGVANAGFARVERTHRLPRPHLRGGLPVAPVPRAVIDAARRLTDRDEIQALMAESVQRRFCTTDMLAEELDQAGRTGTALVRKALTPLQAGARSVAEADAWELWQRSGLPPGQWNVPIFDANGNYIATPDFWCDEIAFAWEIDSYRHHANLEDHRATVARNARYVAAGIVVLQTLPSRLRTEPDEVERELRAAFRTAQARPRPNVKRVA</sequence>
<evidence type="ECO:0000313" key="2">
    <source>
        <dbReference type="Proteomes" id="UP000580861"/>
    </source>
</evidence>
<dbReference type="AlphaFoldDB" id="A0A841B873"/>
<dbReference type="RefSeq" id="WP_343072137.1">
    <property type="nucleotide sequence ID" value="NZ_JACHMX010000001.1"/>
</dbReference>
<name>A0A841B873_9PSEU</name>
<dbReference type="EMBL" id="JACHMX010000001">
    <property type="protein sequence ID" value="MBB5854704.1"/>
    <property type="molecule type" value="Genomic_DNA"/>
</dbReference>
<proteinExistence type="predicted"/>
<comment type="caution">
    <text evidence="1">The sequence shown here is derived from an EMBL/GenBank/DDBJ whole genome shotgun (WGS) entry which is preliminary data.</text>
</comment>
<evidence type="ECO:0000313" key="1">
    <source>
        <dbReference type="EMBL" id="MBB5854704.1"/>
    </source>
</evidence>
<organism evidence="1 2">
    <name type="scientific">Amycolatopsis umgeniensis</name>
    <dbReference type="NCBI Taxonomy" id="336628"/>
    <lineage>
        <taxon>Bacteria</taxon>
        <taxon>Bacillati</taxon>
        <taxon>Actinomycetota</taxon>
        <taxon>Actinomycetes</taxon>
        <taxon>Pseudonocardiales</taxon>
        <taxon>Pseudonocardiaceae</taxon>
        <taxon>Amycolatopsis</taxon>
    </lineage>
</organism>
<dbReference type="Proteomes" id="UP000580861">
    <property type="component" value="Unassembled WGS sequence"/>
</dbReference>
<reference evidence="1 2" key="1">
    <citation type="submission" date="2020-08" db="EMBL/GenBank/DDBJ databases">
        <title>Sequencing the genomes of 1000 actinobacteria strains.</title>
        <authorList>
            <person name="Klenk H.-P."/>
        </authorList>
    </citation>
    <scope>NUCLEOTIDE SEQUENCE [LARGE SCALE GENOMIC DNA]</scope>
    <source>
        <strain evidence="1 2">DSM 45272</strain>
    </source>
</reference>
<accession>A0A841B873</accession>
<evidence type="ECO:0008006" key="3">
    <source>
        <dbReference type="Google" id="ProtNLM"/>
    </source>
</evidence>